<evidence type="ECO:0000313" key="4">
    <source>
        <dbReference type="EMBL" id="AVH58229.1"/>
    </source>
</evidence>
<evidence type="ECO:0000256" key="1">
    <source>
        <dbReference type="ARBA" id="ARBA00022737"/>
    </source>
</evidence>
<feature type="domain" description="Hint" evidence="3">
    <location>
        <begin position="1086"/>
        <end position="1187"/>
    </location>
</feature>
<feature type="region of interest" description="Disordered" evidence="2">
    <location>
        <begin position="914"/>
        <end position="948"/>
    </location>
</feature>
<dbReference type="NCBIfam" id="TIGR01443">
    <property type="entry name" value="intein_Cterm"/>
    <property type="match status" value="1"/>
</dbReference>
<sequence length="1329" mass="142685">MRGLPRHGPRRPRRRRWLRPSVRVSRWRSSPCAAYGRELTSTDLTADVKVTTTGELTRTTRTDGRTTTTLRTPATGFPTTTKITTPPANAGDATTAQTSTTSHDIRRGLPLTQADTNDKVTTFAYDALGRSTRVWAADRLTSQTPSYEFTYSVTEGQPVAVGTKTLGNDGAQRTSYLLYDGFLRPRQTQQPGPDGGRLLTDTFYDERGLAAKEFATYYAEGAPSAGLFKPQDALSVETQTRSTYDGLGRPTEVREIAGNGDGGTVLNITKTIYGGDRTTVIPPVGGTATTTLTDARGQTTEVRQHHARSAEADYDTTKYAYTPRGELTKVTDAEGNAWTYGYDLLGQQIATSDPDKGSATSRYDDRGQLTSTTDARGTTLAYVHDGLGRQTELHKDSPTGELRAKWVYDTISGAKGHLAESTRYDGANAYTAMVVAYDRLYRPQRTSVTVPSSEGALAGTYVTTTSYGVSGLVKGIGYPKAGALAAATVAYTHDDATLWPTALSGSQGLQAGTSYSLTGKPLQHELSNSGGKKIWATNTYEWGTQRLATSRVDRENVAGVDQHSTYHYDEAGNVLSVSDVSRSGTDNQCFTYDALRRLSEAWTQDETSCAGTPSGSVLGGPAPYWTSYTYGKTGQRLTETRHDTTGGAGKDIRRTYAYPEPGTPQVHTLDSITATGPTGTSKDTYDYDAAGNTTSRTIGGDAQTLAWDAEGHLTKVTEPVEGGSSKVTEYLYDTDGNRLIGRTPTETTLYLGSTEITLPKGSTTPKATRYFDLGNGHQAVQDDDGTVSFTLADHHGTAQLAVDAATQQLTQRRSLPFGGTRGEEVADWPGTKGFVGGTDDTRSTGLTHLGAREYDPDTGRFLSVDPLLEIDKPQTLNGYTYAAQNPLAFTDPTGLGLACGSGFEEGCGTGVQTRGDGSLSKNGNPTGGGVLYKPPAGKSQTGGETNRPVTVQPYGQSVTIQGVYIPTQAELAATFPYYHENLDYQHNLENWARSQCTGVLTGDFCHAVGELGWFGGQANIDVREVLGVRSYVDCYNGKGCKEAAIDATVSAVTTGLGKIAKVGVTFLKQAIKRGDNIPIGCLVAAAHSFTAGTDVLMADGTSKPIEDVEIGDKVTVTDPHTNKTTVSEVVATIVTEDDKHFIDLTITTDDATDSLTTTTTHPFWSDSEGAWVEADALKPGMTIRTADGSPATVHTTREFTQHQRTYDLTINETHTYYVLAGQTPVLVHNSSCPEVDEISENISKHALDSAKRPDGDGTHFVRGVDDGALPYYVDGVINGNVPNVETRYLRNGRVGYWDPDKRSVVIEDGEGGTVFTPKGGKDWFDNVLR</sequence>
<feature type="region of interest" description="Disordered" evidence="2">
    <location>
        <begin position="816"/>
        <end position="841"/>
    </location>
</feature>
<feature type="compositionally biased region" description="Basic and acidic residues" evidence="2">
    <location>
        <begin position="639"/>
        <end position="654"/>
    </location>
</feature>
<feature type="compositionally biased region" description="Polar residues" evidence="2">
    <location>
        <begin position="92"/>
        <end position="102"/>
    </location>
</feature>
<feature type="region of interest" description="Disordered" evidence="2">
    <location>
        <begin position="351"/>
        <end position="371"/>
    </location>
</feature>
<keyword evidence="5" id="KW-1185">Reference proteome</keyword>
<dbReference type="Gene3D" id="2.180.10.10">
    <property type="entry name" value="RHS repeat-associated core"/>
    <property type="match status" value="2"/>
</dbReference>
<dbReference type="SMART" id="SM00306">
    <property type="entry name" value="HintN"/>
    <property type="match status" value="1"/>
</dbReference>
<dbReference type="EMBL" id="CP026652">
    <property type="protein sequence ID" value="AVH58229.1"/>
    <property type="molecule type" value="Genomic_DNA"/>
</dbReference>
<accession>A0ABM6SU59</accession>
<keyword evidence="1" id="KW-0677">Repeat</keyword>
<proteinExistence type="predicted"/>
<dbReference type="InterPro" id="IPR022385">
    <property type="entry name" value="Rhs_assc_core"/>
</dbReference>
<gene>
    <name evidence="4" type="ORF">C4B68_23430</name>
</gene>
<organism evidence="4 5">
    <name type="scientific">Streptomyces dengpaensis</name>
    <dbReference type="NCBI Taxonomy" id="2049881"/>
    <lineage>
        <taxon>Bacteria</taxon>
        <taxon>Bacillati</taxon>
        <taxon>Actinomycetota</taxon>
        <taxon>Actinomycetes</taxon>
        <taxon>Kitasatosporales</taxon>
        <taxon>Streptomycetaceae</taxon>
        <taxon>Streptomyces</taxon>
    </lineage>
</organism>
<dbReference type="InterPro" id="IPR003587">
    <property type="entry name" value="Hint_dom_N"/>
</dbReference>
<evidence type="ECO:0000313" key="5">
    <source>
        <dbReference type="Proteomes" id="UP000238413"/>
    </source>
</evidence>
<dbReference type="PANTHER" id="PTHR32305">
    <property type="match status" value="1"/>
</dbReference>
<dbReference type="NCBIfam" id="TIGR03696">
    <property type="entry name" value="Rhs_assc_core"/>
    <property type="match status" value="1"/>
</dbReference>
<dbReference type="InterPro" id="IPR030934">
    <property type="entry name" value="Intein_C"/>
</dbReference>
<dbReference type="SUPFAM" id="SSF51294">
    <property type="entry name" value="Hedgehog/intein (Hint) domain"/>
    <property type="match status" value="1"/>
</dbReference>
<dbReference type="InterPro" id="IPR006530">
    <property type="entry name" value="YD"/>
</dbReference>
<protein>
    <recommendedName>
        <fullName evidence="3">Hint domain-containing protein</fullName>
    </recommendedName>
</protein>
<dbReference type="NCBIfam" id="TIGR01643">
    <property type="entry name" value="YD_repeat_2x"/>
    <property type="match status" value="2"/>
</dbReference>
<feature type="compositionally biased region" description="Polar residues" evidence="2">
    <location>
        <begin position="938"/>
        <end position="948"/>
    </location>
</feature>
<dbReference type="PROSITE" id="PS50818">
    <property type="entry name" value="INTEIN_C_TER"/>
    <property type="match status" value="1"/>
</dbReference>
<reference evidence="4 5" key="1">
    <citation type="submission" date="2018-02" db="EMBL/GenBank/DDBJ databases">
        <title>Complete genome sequence of Streptomyces dengpaensis, the producer of angucyclines.</title>
        <authorList>
            <person name="Yumei L."/>
        </authorList>
    </citation>
    <scope>NUCLEOTIDE SEQUENCE [LARGE SCALE GENOMIC DNA]</scope>
    <source>
        <strain evidence="4 5">XZHG99</strain>
    </source>
</reference>
<dbReference type="InterPro" id="IPR056823">
    <property type="entry name" value="TEN-like_YD-shell"/>
</dbReference>
<evidence type="ECO:0000259" key="3">
    <source>
        <dbReference type="SMART" id="SM00306"/>
    </source>
</evidence>
<feature type="region of interest" description="Disordered" evidence="2">
    <location>
        <begin position="56"/>
        <end position="106"/>
    </location>
</feature>
<dbReference type="Pfam" id="PF07591">
    <property type="entry name" value="PT-HINT"/>
    <property type="match status" value="1"/>
</dbReference>
<dbReference type="Pfam" id="PF05593">
    <property type="entry name" value="RHS_repeat"/>
    <property type="match status" value="2"/>
</dbReference>
<evidence type="ECO:0000256" key="2">
    <source>
        <dbReference type="SAM" id="MobiDB-lite"/>
    </source>
</evidence>
<feature type="region of interest" description="Disordered" evidence="2">
    <location>
        <begin position="639"/>
        <end position="686"/>
    </location>
</feature>
<dbReference type="Gene3D" id="2.170.16.10">
    <property type="entry name" value="Hedgehog/Intein (Hint) domain"/>
    <property type="match status" value="1"/>
</dbReference>
<feature type="compositionally biased region" description="Low complexity" evidence="2">
    <location>
        <begin position="65"/>
        <end position="87"/>
    </location>
</feature>
<dbReference type="InterPro" id="IPR031325">
    <property type="entry name" value="RHS_repeat"/>
</dbReference>
<name>A0ABM6SU59_9ACTN</name>
<dbReference type="InterPro" id="IPR050708">
    <property type="entry name" value="T6SS_VgrG/RHS"/>
</dbReference>
<dbReference type="InterPro" id="IPR036844">
    <property type="entry name" value="Hint_dom_sf"/>
</dbReference>
<dbReference type="CDD" id="cd00081">
    <property type="entry name" value="Hint"/>
    <property type="match status" value="1"/>
</dbReference>
<feature type="compositionally biased region" description="Polar residues" evidence="2">
    <location>
        <begin position="665"/>
        <end position="682"/>
    </location>
</feature>
<dbReference type="Pfam" id="PF25023">
    <property type="entry name" value="TEN_YD-shell"/>
    <property type="match status" value="1"/>
</dbReference>
<dbReference type="PANTHER" id="PTHR32305:SF17">
    <property type="entry name" value="TRNA NUCLEASE WAPA"/>
    <property type="match status" value="1"/>
</dbReference>
<dbReference type="Proteomes" id="UP000238413">
    <property type="component" value="Chromosome"/>
</dbReference>